<protein>
    <submittedName>
        <fullName evidence="6">TetR/AcrR family transcriptional regulator</fullName>
    </submittedName>
</protein>
<comment type="caution">
    <text evidence="6">The sequence shown here is derived from an EMBL/GenBank/DDBJ whole genome shotgun (WGS) entry which is preliminary data.</text>
</comment>
<accession>A0A3A5HJ63</accession>
<dbReference type="GO" id="GO:0000976">
    <property type="term" value="F:transcription cis-regulatory region binding"/>
    <property type="evidence" value="ECO:0007669"/>
    <property type="project" value="TreeGrafter"/>
</dbReference>
<dbReference type="Pfam" id="PF13305">
    <property type="entry name" value="TetR_C_33"/>
    <property type="match status" value="1"/>
</dbReference>
<dbReference type="Proteomes" id="UP000276542">
    <property type="component" value="Unassembled WGS sequence"/>
</dbReference>
<keyword evidence="7" id="KW-1185">Reference proteome</keyword>
<evidence type="ECO:0000313" key="6">
    <source>
        <dbReference type="EMBL" id="RJS47920.1"/>
    </source>
</evidence>
<dbReference type="InterPro" id="IPR001647">
    <property type="entry name" value="HTH_TetR"/>
</dbReference>
<dbReference type="RefSeq" id="WP_120061875.1">
    <property type="nucleotide sequence ID" value="NZ_QYRP01000002.1"/>
</dbReference>
<organism evidence="6 7">
    <name type="scientific">Nocardioides cavernaquae</name>
    <dbReference type="NCBI Taxonomy" id="2321396"/>
    <lineage>
        <taxon>Bacteria</taxon>
        <taxon>Bacillati</taxon>
        <taxon>Actinomycetota</taxon>
        <taxon>Actinomycetes</taxon>
        <taxon>Propionibacteriales</taxon>
        <taxon>Nocardioidaceae</taxon>
        <taxon>Nocardioides</taxon>
    </lineage>
</organism>
<dbReference type="InterPro" id="IPR050109">
    <property type="entry name" value="HTH-type_TetR-like_transc_reg"/>
</dbReference>
<dbReference type="GO" id="GO:0003700">
    <property type="term" value="F:DNA-binding transcription factor activity"/>
    <property type="evidence" value="ECO:0007669"/>
    <property type="project" value="TreeGrafter"/>
</dbReference>
<feature type="domain" description="HTH tetR-type" evidence="5">
    <location>
        <begin position="13"/>
        <end position="73"/>
    </location>
</feature>
<dbReference type="AlphaFoldDB" id="A0A3A5HJ63"/>
<dbReference type="SUPFAM" id="SSF48498">
    <property type="entry name" value="Tetracyclin repressor-like, C-terminal domain"/>
    <property type="match status" value="1"/>
</dbReference>
<dbReference type="SUPFAM" id="SSF46689">
    <property type="entry name" value="Homeodomain-like"/>
    <property type="match status" value="1"/>
</dbReference>
<dbReference type="Pfam" id="PF00440">
    <property type="entry name" value="TetR_N"/>
    <property type="match status" value="1"/>
</dbReference>
<keyword evidence="3" id="KW-0804">Transcription</keyword>
<evidence type="ECO:0000256" key="1">
    <source>
        <dbReference type="ARBA" id="ARBA00023015"/>
    </source>
</evidence>
<evidence type="ECO:0000256" key="3">
    <source>
        <dbReference type="ARBA" id="ARBA00023163"/>
    </source>
</evidence>
<reference evidence="7" key="1">
    <citation type="submission" date="2018-09" db="EMBL/GenBank/DDBJ databases">
        <authorList>
            <person name="Zhu H."/>
        </authorList>
    </citation>
    <scope>NUCLEOTIDE SEQUENCE [LARGE SCALE GENOMIC DNA]</scope>
    <source>
        <strain evidence="7">K1W22B-1</strain>
    </source>
</reference>
<name>A0A3A5HJ63_9ACTN</name>
<dbReference type="Gene3D" id="1.10.357.10">
    <property type="entry name" value="Tetracycline Repressor, domain 2"/>
    <property type="match status" value="1"/>
</dbReference>
<dbReference type="InterPro" id="IPR009057">
    <property type="entry name" value="Homeodomain-like_sf"/>
</dbReference>
<keyword evidence="1" id="KW-0805">Transcription regulation</keyword>
<gene>
    <name evidence="6" type="ORF">D4739_11590</name>
</gene>
<evidence type="ECO:0000259" key="5">
    <source>
        <dbReference type="PROSITE" id="PS50977"/>
    </source>
</evidence>
<feature type="DNA-binding region" description="H-T-H motif" evidence="4">
    <location>
        <begin position="36"/>
        <end position="55"/>
    </location>
</feature>
<keyword evidence="2 4" id="KW-0238">DNA-binding</keyword>
<dbReference type="PANTHER" id="PTHR30055">
    <property type="entry name" value="HTH-TYPE TRANSCRIPTIONAL REGULATOR RUTR"/>
    <property type="match status" value="1"/>
</dbReference>
<dbReference type="InterPro" id="IPR025996">
    <property type="entry name" value="MT1864/Rv1816-like_C"/>
</dbReference>
<evidence type="ECO:0000256" key="2">
    <source>
        <dbReference type="ARBA" id="ARBA00023125"/>
    </source>
</evidence>
<dbReference type="EMBL" id="QYRP01000002">
    <property type="protein sequence ID" value="RJS47920.1"/>
    <property type="molecule type" value="Genomic_DNA"/>
</dbReference>
<dbReference type="OrthoDB" id="4709966at2"/>
<dbReference type="PROSITE" id="PS50977">
    <property type="entry name" value="HTH_TETR_2"/>
    <property type="match status" value="1"/>
</dbReference>
<proteinExistence type="predicted"/>
<dbReference type="InterPro" id="IPR036271">
    <property type="entry name" value="Tet_transcr_reg_TetR-rel_C_sf"/>
</dbReference>
<evidence type="ECO:0000256" key="4">
    <source>
        <dbReference type="PROSITE-ProRule" id="PRU00335"/>
    </source>
</evidence>
<dbReference type="PRINTS" id="PR00455">
    <property type="entry name" value="HTHTETR"/>
</dbReference>
<evidence type="ECO:0000313" key="7">
    <source>
        <dbReference type="Proteomes" id="UP000276542"/>
    </source>
</evidence>
<sequence length="230" mass="24387">MARDSTVTDSPSNGIAERLIEAAVAMLAEEGPSAIKARTVAARAGMSSMVVYNYFGGIPELLSAVEDHGFNQLGEAFAAVGASEDPVADLFTMALTTLAYARANPHLYDAMFGLSTRATYRPTPAKGERRAGHSPAFNAAYAHVIEAAERLRTVGELTIDHPAAAAGAMWSYVHGYITLELSNHFAEFADPVRQVLVPMGVTFCVGLGADRASALASHETALRRAWHPGP</sequence>
<dbReference type="PANTHER" id="PTHR30055:SF234">
    <property type="entry name" value="HTH-TYPE TRANSCRIPTIONAL REGULATOR BETI"/>
    <property type="match status" value="1"/>
</dbReference>